<dbReference type="RefSeq" id="WP_188903596.1">
    <property type="nucleotide sequence ID" value="NZ_BMKS01000019.1"/>
</dbReference>
<evidence type="ECO:0000256" key="3">
    <source>
        <dbReference type="ARBA" id="ARBA00022729"/>
    </source>
</evidence>
<keyword evidence="5" id="KW-1015">Disulfide bond</keyword>
<evidence type="ECO:0000313" key="8">
    <source>
        <dbReference type="EMBL" id="GGG49085.1"/>
    </source>
</evidence>
<evidence type="ECO:0000256" key="5">
    <source>
        <dbReference type="ARBA" id="ARBA00023157"/>
    </source>
</evidence>
<evidence type="ECO:0000313" key="9">
    <source>
        <dbReference type="Proteomes" id="UP000597507"/>
    </source>
</evidence>
<evidence type="ECO:0000256" key="6">
    <source>
        <dbReference type="ARBA" id="ARBA00023284"/>
    </source>
</evidence>
<dbReference type="Pfam" id="PF13462">
    <property type="entry name" value="Thioredoxin_4"/>
    <property type="match status" value="1"/>
</dbReference>
<dbReference type="InterPro" id="IPR036249">
    <property type="entry name" value="Thioredoxin-like_sf"/>
</dbReference>
<dbReference type="PANTHER" id="PTHR13887">
    <property type="entry name" value="GLUTATHIONE S-TRANSFERASE KAPPA"/>
    <property type="match status" value="1"/>
</dbReference>
<keyword evidence="9" id="KW-1185">Reference proteome</keyword>
<organism evidence="8 9">
    <name type="scientific">Caldovatus sediminis</name>
    <dbReference type="NCBI Taxonomy" id="2041189"/>
    <lineage>
        <taxon>Bacteria</taxon>
        <taxon>Pseudomonadati</taxon>
        <taxon>Pseudomonadota</taxon>
        <taxon>Alphaproteobacteria</taxon>
        <taxon>Acetobacterales</taxon>
        <taxon>Roseomonadaceae</taxon>
        <taxon>Caldovatus</taxon>
    </lineage>
</organism>
<sequence length="223" mass="24222">MILHRRSLLLAGAAGFGAAAGLWRSGTGGLVPPARAQGATAPAADPRFAERSVGRADAPVTVIEYFSLTCSHCGAFHRDTYPRVKKELVDSGQMRLVFRDFPLDQLALAAHCVARALPPERYEGFLTALFAAQDRWAFARGADHMAELARIAAVAGMTREQVDAAAYDQPLQRFVLESRLRGEQEHRVQSTPTFIFGTAGKVRQAGNVGFDRFAQLLAQARQA</sequence>
<dbReference type="InterPro" id="IPR006311">
    <property type="entry name" value="TAT_signal"/>
</dbReference>
<dbReference type="PROSITE" id="PS51352">
    <property type="entry name" value="THIOREDOXIN_2"/>
    <property type="match status" value="1"/>
</dbReference>
<keyword evidence="3" id="KW-0732">Signal</keyword>
<accession>A0A8J2ZFF5</accession>
<dbReference type="InterPro" id="IPR013766">
    <property type="entry name" value="Thioredoxin_domain"/>
</dbReference>
<comment type="function">
    <text evidence="1">May be required for disulfide bond formation in some proteins.</text>
</comment>
<evidence type="ECO:0000256" key="4">
    <source>
        <dbReference type="ARBA" id="ARBA00023002"/>
    </source>
</evidence>
<proteinExistence type="inferred from homology"/>
<feature type="domain" description="Thioredoxin" evidence="7">
    <location>
        <begin position="30"/>
        <end position="222"/>
    </location>
</feature>
<comment type="similarity">
    <text evidence="2">Belongs to the thioredoxin family. DsbA subfamily.</text>
</comment>
<reference evidence="8 9" key="1">
    <citation type="journal article" date="2014" name="Int. J. Syst. Evol. Microbiol.">
        <title>Complete genome sequence of Corynebacterium casei LMG S-19264T (=DSM 44701T), isolated from a smear-ripened cheese.</title>
        <authorList>
            <consortium name="US DOE Joint Genome Institute (JGI-PGF)"/>
            <person name="Walter F."/>
            <person name="Albersmeier A."/>
            <person name="Kalinowski J."/>
            <person name="Ruckert C."/>
        </authorList>
    </citation>
    <scope>NUCLEOTIDE SEQUENCE [LARGE SCALE GENOMIC DNA]</scope>
    <source>
        <strain evidence="8 9">CGMCC 1.16330</strain>
    </source>
</reference>
<evidence type="ECO:0000259" key="7">
    <source>
        <dbReference type="PROSITE" id="PS51352"/>
    </source>
</evidence>
<dbReference type="PROSITE" id="PS51318">
    <property type="entry name" value="TAT"/>
    <property type="match status" value="1"/>
</dbReference>
<gene>
    <name evidence="8" type="ORF">GCM10010964_40540</name>
</gene>
<protein>
    <recommendedName>
        <fullName evidence="7">Thioredoxin domain-containing protein</fullName>
    </recommendedName>
</protein>
<dbReference type="Gene3D" id="3.40.30.10">
    <property type="entry name" value="Glutaredoxin"/>
    <property type="match status" value="1"/>
</dbReference>
<keyword evidence="4" id="KW-0560">Oxidoreductase</keyword>
<evidence type="ECO:0000256" key="1">
    <source>
        <dbReference type="ARBA" id="ARBA00003565"/>
    </source>
</evidence>
<keyword evidence="6" id="KW-0676">Redox-active center</keyword>
<dbReference type="EMBL" id="BMKS01000019">
    <property type="protein sequence ID" value="GGG49085.1"/>
    <property type="molecule type" value="Genomic_DNA"/>
</dbReference>
<dbReference type="AlphaFoldDB" id="A0A8J2ZFF5"/>
<dbReference type="Proteomes" id="UP000597507">
    <property type="component" value="Unassembled WGS sequence"/>
</dbReference>
<dbReference type="GO" id="GO:0016491">
    <property type="term" value="F:oxidoreductase activity"/>
    <property type="evidence" value="ECO:0007669"/>
    <property type="project" value="UniProtKB-KW"/>
</dbReference>
<dbReference type="InterPro" id="IPR012336">
    <property type="entry name" value="Thioredoxin-like_fold"/>
</dbReference>
<comment type="caution">
    <text evidence="8">The sequence shown here is derived from an EMBL/GenBank/DDBJ whole genome shotgun (WGS) entry which is preliminary data.</text>
</comment>
<name>A0A8J2ZFF5_9PROT</name>
<evidence type="ECO:0000256" key="2">
    <source>
        <dbReference type="ARBA" id="ARBA00005791"/>
    </source>
</evidence>
<dbReference type="SUPFAM" id="SSF52833">
    <property type="entry name" value="Thioredoxin-like"/>
    <property type="match status" value="1"/>
</dbReference>
<dbReference type="PANTHER" id="PTHR13887:SF14">
    <property type="entry name" value="DISULFIDE BOND FORMATION PROTEIN D"/>
    <property type="match status" value="1"/>
</dbReference>